<sequence>MPLHEKVWVLAKSLWLFVFYKFFHVMGKGDSWSAEKRDDVVVSLTTYGRRLSSVHLTVYSLLRQSVCPSSIYLWLYQGDIPKEGLPAALKALEKKGLTIRIVGENLRSYKKIVHTFELAETRGCRFVVTADDDVYYPKWWLERLLEKAESNPDFVWCYRGHIIEFVGNGELKPYREWALADRQRVCGNNLLPVGVSGVCYPIESLKGVNDRDRFLSLAPTADDLWLKCVTTSNGYSARLVKDQSVHFVPVVTSLRPPEKGLEKVNVLEDGNTRTLSLLMRHFGFGSEDFV</sequence>
<dbReference type="EC" id="2.4.-.-" evidence="2"/>
<dbReference type="EMBL" id="JASSVS010000001">
    <property type="protein sequence ID" value="MDL0430161.1"/>
    <property type="molecule type" value="Genomic_DNA"/>
</dbReference>
<evidence type="ECO:0000313" key="2">
    <source>
        <dbReference type="EMBL" id="MDL0430161.1"/>
    </source>
</evidence>
<dbReference type="Proteomes" id="UP001227964">
    <property type="component" value="Unassembled WGS sequence"/>
</dbReference>
<reference evidence="2 3" key="1">
    <citation type="submission" date="2023-06" db="EMBL/GenBank/DDBJ databases">
        <title>Marinobacter azerbaijanicus a moderately halophilic, isolated from Urmia Lake in Azerbaijan region of Iran.</title>
        <authorList>
            <person name="Sanchez-Porro C."/>
            <person name="Aghdam E.M."/>
            <person name="Saheb S.M."/>
            <person name="Tarhriz V."/>
            <person name="Kazemi E."/>
            <person name="Ammozegar M.A."/>
            <person name="Ventosa A."/>
            <person name="Hejazi M.S."/>
        </authorList>
    </citation>
    <scope>NUCLEOTIDE SEQUENCE [LARGE SCALE GENOMIC DNA]</scope>
    <source>
        <strain evidence="2 3">TBZ242</strain>
    </source>
</reference>
<dbReference type="Pfam" id="PF00535">
    <property type="entry name" value="Glycos_transf_2"/>
    <property type="match status" value="1"/>
</dbReference>
<dbReference type="SUPFAM" id="SSF53448">
    <property type="entry name" value="Nucleotide-diphospho-sugar transferases"/>
    <property type="match status" value="1"/>
</dbReference>
<comment type="caution">
    <text evidence="2">The sequence shown here is derived from an EMBL/GenBank/DDBJ whole genome shotgun (WGS) entry which is preliminary data.</text>
</comment>
<evidence type="ECO:0000313" key="3">
    <source>
        <dbReference type="Proteomes" id="UP001227964"/>
    </source>
</evidence>
<protein>
    <submittedName>
        <fullName evidence="2">Glycosyltransferase</fullName>
        <ecNumber evidence="2">2.4.-.-</ecNumber>
    </submittedName>
</protein>
<proteinExistence type="predicted"/>
<organism evidence="2 3">
    <name type="scientific">Marinobacter azerbaijanicus</name>
    <dbReference type="NCBI Taxonomy" id="3050455"/>
    <lineage>
        <taxon>Bacteria</taxon>
        <taxon>Pseudomonadati</taxon>
        <taxon>Pseudomonadota</taxon>
        <taxon>Gammaproteobacteria</taxon>
        <taxon>Pseudomonadales</taxon>
        <taxon>Marinobacteraceae</taxon>
        <taxon>Marinobacter</taxon>
    </lineage>
</organism>
<keyword evidence="2" id="KW-0328">Glycosyltransferase</keyword>
<accession>A0ABT7I7M7</accession>
<feature type="domain" description="Glycosyltransferase 2-like" evidence="1">
    <location>
        <begin position="45"/>
        <end position="167"/>
    </location>
</feature>
<dbReference type="RefSeq" id="WP_285388757.1">
    <property type="nucleotide sequence ID" value="NZ_JASSVS010000001.1"/>
</dbReference>
<dbReference type="GO" id="GO:0016757">
    <property type="term" value="F:glycosyltransferase activity"/>
    <property type="evidence" value="ECO:0007669"/>
    <property type="project" value="UniProtKB-KW"/>
</dbReference>
<keyword evidence="2" id="KW-0808">Transferase</keyword>
<name>A0ABT7I7M7_9GAMM</name>
<gene>
    <name evidence="2" type="ORF">QPM17_03435</name>
</gene>
<keyword evidence="3" id="KW-1185">Reference proteome</keyword>
<dbReference type="InterPro" id="IPR001173">
    <property type="entry name" value="Glyco_trans_2-like"/>
</dbReference>
<dbReference type="Gene3D" id="3.90.550.10">
    <property type="entry name" value="Spore Coat Polysaccharide Biosynthesis Protein SpsA, Chain A"/>
    <property type="match status" value="1"/>
</dbReference>
<evidence type="ECO:0000259" key="1">
    <source>
        <dbReference type="Pfam" id="PF00535"/>
    </source>
</evidence>
<dbReference type="InterPro" id="IPR029044">
    <property type="entry name" value="Nucleotide-diphossugar_trans"/>
</dbReference>